<protein>
    <submittedName>
        <fullName evidence="8">YitT family protein</fullName>
    </submittedName>
</protein>
<evidence type="ECO:0000313" key="8">
    <source>
        <dbReference type="EMBL" id="QEM09614.1"/>
    </source>
</evidence>
<dbReference type="RefSeq" id="WP_112572094.1">
    <property type="nucleotide sequence ID" value="NZ_CP043450.1"/>
</dbReference>
<dbReference type="EMBL" id="CP043450">
    <property type="protein sequence ID" value="QEM09614.1"/>
    <property type="molecule type" value="Genomic_DNA"/>
</dbReference>
<feature type="transmembrane region" description="Helical" evidence="6">
    <location>
        <begin position="53"/>
        <end position="74"/>
    </location>
</feature>
<evidence type="ECO:0000256" key="5">
    <source>
        <dbReference type="ARBA" id="ARBA00023136"/>
    </source>
</evidence>
<dbReference type="InterPro" id="IPR003740">
    <property type="entry name" value="YitT"/>
</dbReference>
<feature type="transmembrane region" description="Helical" evidence="6">
    <location>
        <begin position="111"/>
        <end position="133"/>
    </location>
</feature>
<evidence type="ECO:0000256" key="6">
    <source>
        <dbReference type="SAM" id="Phobius"/>
    </source>
</evidence>
<dbReference type="PANTHER" id="PTHR33545:SF3">
    <property type="entry name" value="UPF0750 MEMBRANE PROTEIN YQFU"/>
    <property type="match status" value="1"/>
</dbReference>
<dbReference type="InterPro" id="IPR015867">
    <property type="entry name" value="N-reg_PII/ATP_PRibTrfase_C"/>
</dbReference>
<dbReference type="OrthoDB" id="265478at2"/>
<dbReference type="GO" id="GO:0005886">
    <property type="term" value="C:plasma membrane"/>
    <property type="evidence" value="ECO:0007669"/>
    <property type="project" value="UniProtKB-SubCell"/>
</dbReference>
<sequence>MTQPGLKIEEVIKDVVTVIIGILFCGFALKGFLVPNSFFDGGVTGISLLIHELYHFNIAYVIIIANIPFIIMGMFQVNKSFALKTFACVIGLGLCLQFIEYPVITQDKLLVSIFGGVFMGLGVGLSIRGGCALDGIEILALYTLKRSSFTISEIILGINIIIFLIAAVELGLPTALYSILTYYTASRTITFVIDGLEEYTAINIISGQSEIIKERLVMELGRGITIYKGERGFMKESFDVHQPVDIIFTVVTRLEVRRLKNLVHSIDPKAFVFTNSIKEAAGGVLKKKVRDH</sequence>
<evidence type="ECO:0000256" key="2">
    <source>
        <dbReference type="ARBA" id="ARBA00022475"/>
    </source>
</evidence>
<reference evidence="8" key="1">
    <citation type="submission" date="2019-08" db="EMBL/GenBank/DDBJ databases">
        <title>Comparative genome analysis confer to the adaptation heavy metal polluted environment.</title>
        <authorList>
            <person name="Li Y."/>
        </authorList>
    </citation>
    <scope>NUCLEOTIDE SEQUENCE [LARGE SCALE GENOMIC DNA]</scope>
    <source>
        <strain evidence="8">P1</strain>
    </source>
</reference>
<dbReference type="PANTHER" id="PTHR33545">
    <property type="entry name" value="UPF0750 MEMBRANE PROTEIN YITT-RELATED"/>
    <property type="match status" value="1"/>
</dbReference>
<feature type="domain" description="DUF2179" evidence="7">
    <location>
        <begin position="222"/>
        <end position="282"/>
    </location>
</feature>
<feature type="transmembrane region" description="Helical" evidence="6">
    <location>
        <begin position="81"/>
        <end position="99"/>
    </location>
</feature>
<accession>A0A5C1HUY1</accession>
<feature type="transmembrane region" description="Helical" evidence="6">
    <location>
        <begin position="12"/>
        <end position="33"/>
    </location>
</feature>
<dbReference type="PIRSF" id="PIRSF006483">
    <property type="entry name" value="Membrane_protein_YitT"/>
    <property type="match status" value="1"/>
</dbReference>
<dbReference type="CDD" id="cd16380">
    <property type="entry name" value="YitT_C"/>
    <property type="match status" value="1"/>
</dbReference>
<dbReference type="Gene3D" id="3.30.70.120">
    <property type="match status" value="1"/>
</dbReference>
<keyword evidence="4 6" id="KW-1133">Transmembrane helix</keyword>
<evidence type="ECO:0000313" key="9">
    <source>
        <dbReference type="Proteomes" id="UP000251402"/>
    </source>
</evidence>
<dbReference type="AlphaFoldDB" id="A0A5C1HUY1"/>
<name>A0A5C1HUY1_9SPHI</name>
<dbReference type="InterPro" id="IPR019264">
    <property type="entry name" value="DUF2179"/>
</dbReference>
<keyword evidence="9" id="KW-1185">Reference proteome</keyword>
<dbReference type="KEGG" id="mrub:DEO27_006115"/>
<gene>
    <name evidence="8" type="ORF">DEO27_006115</name>
</gene>
<dbReference type="Pfam" id="PF10035">
    <property type="entry name" value="DUF2179"/>
    <property type="match status" value="1"/>
</dbReference>
<evidence type="ECO:0000259" key="7">
    <source>
        <dbReference type="Pfam" id="PF10035"/>
    </source>
</evidence>
<organism evidence="8 9">
    <name type="scientific">Mucilaginibacter rubeus</name>
    <dbReference type="NCBI Taxonomy" id="2027860"/>
    <lineage>
        <taxon>Bacteria</taxon>
        <taxon>Pseudomonadati</taxon>
        <taxon>Bacteroidota</taxon>
        <taxon>Sphingobacteriia</taxon>
        <taxon>Sphingobacteriales</taxon>
        <taxon>Sphingobacteriaceae</taxon>
        <taxon>Mucilaginibacter</taxon>
    </lineage>
</organism>
<dbReference type="Pfam" id="PF02588">
    <property type="entry name" value="YitT_membrane"/>
    <property type="match status" value="1"/>
</dbReference>
<feature type="transmembrane region" description="Helical" evidence="6">
    <location>
        <begin position="154"/>
        <end position="180"/>
    </location>
</feature>
<dbReference type="Proteomes" id="UP000251402">
    <property type="component" value="Chromosome"/>
</dbReference>
<evidence type="ECO:0000256" key="4">
    <source>
        <dbReference type="ARBA" id="ARBA00022989"/>
    </source>
</evidence>
<keyword evidence="2" id="KW-1003">Cell membrane</keyword>
<dbReference type="InterPro" id="IPR051461">
    <property type="entry name" value="UPF0750_membrane"/>
</dbReference>
<keyword evidence="3 6" id="KW-0812">Transmembrane</keyword>
<evidence type="ECO:0000256" key="1">
    <source>
        <dbReference type="ARBA" id="ARBA00004651"/>
    </source>
</evidence>
<comment type="subcellular location">
    <subcellularLocation>
        <location evidence="1">Cell membrane</location>
        <topology evidence="1">Multi-pass membrane protein</topology>
    </subcellularLocation>
</comment>
<evidence type="ECO:0000256" key="3">
    <source>
        <dbReference type="ARBA" id="ARBA00022692"/>
    </source>
</evidence>
<keyword evidence="5 6" id="KW-0472">Membrane</keyword>
<proteinExistence type="predicted"/>